<evidence type="ECO:0000256" key="2">
    <source>
        <dbReference type="ARBA" id="ARBA00022485"/>
    </source>
</evidence>
<dbReference type="EMBL" id="WHYR01000001">
    <property type="protein sequence ID" value="MQL50718.1"/>
    <property type="molecule type" value="Genomic_DNA"/>
</dbReference>
<dbReference type="PANTHER" id="PTHR42859">
    <property type="entry name" value="OXIDOREDUCTASE"/>
    <property type="match status" value="1"/>
</dbReference>
<gene>
    <name evidence="8" type="ORF">GFC01_00165</name>
</gene>
<evidence type="ECO:0000256" key="3">
    <source>
        <dbReference type="ARBA" id="ARBA00022723"/>
    </source>
</evidence>
<organism evidence="8 9">
    <name type="scientific">Desulfofundulus thermobenzoicus</name>
    <dbReference type="NCBI Taxonomy" id="29376"/>
    <lineage>
        <taxon>Bacteria</taxon>
        <taxon>Bacillati</taxon>
        <taxon>Bacillota</taxon>
        <taxon>Clostridia</taxon>
        <taxon>Eubacteriales</taxon>
        <taxon>Peptococcaceae</taxon>
        <taxon>Desulfofundulus</taxon>
    </lineage>
</organism>
<dbReference type="Pfam" id="PF12800">
    <property type="entry name" value="Fer4_4"/>
    <property type="match status" value="1"/>
</dbReference>
<dbReference type="Proteomes" id="UP000441717">
    <property type="component" value="Unassembled WGS sequence"/>
</dbReference>
<proteinExistence type="predicted"/>
<dbReference type="SUPFAM" id="SSF54862">
    <property type="entry name" value="4Fe-4S ferredoxins"/>
    <property type="match status" value="1"/>
</dbReference>
<feature type="domain" description="4Fe-4S ferredoxin-type" evidence="7">
    <location>
        <begin position="44"/>
        <end position="72"/>
    </location>
</feature>
<evidence type="ECO:0000259" key="7">
    <source>
        <dbReference type="PROSITE" id="PS51379"/>
    </source>
</evidence>
<dbReference type="InterPro" id="IPR017896">
    <property type="entry name" value="4Fe4S_Fe-S-bd"/>
</dbReference>
<feature type="domain" description="4Fe-4S ferredoxin-type" evidence="7">
    <location>
        <begin position="73"/>
        <end position="102"/>
    </location>
</feature>
<accession>A0A6N7IN09</accession>
<dbReference type="PROSITE" id="PS00198">
    <property type="entry name" value="4FE4S_FER_1"/>
    <property type="match status" value="1"/>
</dbReference>
<dbReference type="RefSeq" id="WP_152944634.1">
    <property type="nucleotide sequence ID" value="NZ_WHYR01000001.1"/>
</dbReference>
<dbReference type="OrthoDB" id="368873at2"/>
<reference evidence="8 9" key="1">
    <citation type="submission" date="2019-10" db="EMBL/GenBank/DDBJ databases">
        <title>Comparative genomics of sulfur disproportionating microorganisms.</title>
        <authorList>
            <person name="Ward L.M."/>
            <person name="Bertran E."/>
            <person name="Johnston D."/>
        </authorList>
    </citation>
    <scope>NUCLEOTIDE SEQUENCE [LARGE SCALE GENOMIC DNA]</scope>
    <source>
        <strain evidence="8 9">DSM 14055</strain>
    </source>
</reference>
<dbReference type="GO" id="GO:0046872">
    <property type="term" value="F:metal ion binding"/>
    <property type="evidence" value="ECO:0007669"/>
    <property type="project" value="UniProtKB-KW"/>
</dbReference>
<evidence type="ECO:0000256" key="4">
    <source>
        <dbReference type="ARBA" id="ARBA00022982"/>
    </source>
</evidence>
<dbReference type="InterPro" id="IPR017900">
    <property type="entry name" value="4Fe4S_Fe_S_CS"/>
</dbReference>
<dbReference type="GO" id="GO:0051539">
    <property type="term" value="F:4 iron, 4 sulfur cluster binding"/>
    <property type="evidence" value="ECO:0007669"/>
    <property type="project" value="UniProtKB-KW"/>
</dbReference>
<dbReference type="Gene3D" id="3.30.70.20">
    <property type="match status" value="2"/>
</dbReference>
<dbReference type="PANTHER" id="PTHR42859:SF10">
    <property type="entry name" value="DIMETHYLSULFOXIDE REDUCTASE CHAIN B"/>
    <property type="match status" value="1"/>
</dbReference>
<protein>
    <submittedName>
        <fullName evidence="8">4Fe-4S dicluster domain-containing protein</fullName>
    </submittedName>
</protein>
<dbReference type="PROSITE" id="PS51379">
    <property type="entry name" value="4FE4S_FER_2"/>
    <property type="match status" value="3"/>
</dbReference>
<feature type="domain" description="4Fe-4S ferredoxin-type" evidence="7">
    <location>
        <begin position="1"/>
        <end position="31"/>
    </location>
</feature>
<comment type="caution">
    <text evidence="8">The sequence shown here is derived from an EMBL/GenBank/DDBJ whole genome shotgun (WGS) entry which is preliminary data.</text>
</comment>
<evidence type="ECO:0000313" key="9">
    <source>
        <dbReference type="Proteomes" id="UP000441717"/>
    </source>
</evidence>
<name>A0A6N7IN09_9FIRM</name>
<keyword evidence="9" id="KW-1185">Reference proteome</keyword>
<keyword evidence="2" id="KW-0004">4Fe-4S</keyword>
<keyword evidence="5" id="KW-0408">Iron</keyword>
<dbReference type="InterPro" id="IPR050294">
    <property type="entry name" value="RnfB_subfamily"/>
</dbReference>
<evidence type="ECO:0000313" key="8">
    <source>
        <dbReference type="EMBL" id="MQL50718.1"/>
    </source>
</evidence>
<sequence length="135" mass="14633">MRLKFDSQKCIGCRLCQLACSASHEGVFNPKLARLKINSFYSKLGLVVEGIVCTLCLQCVNTCPVDAIKYDGSKLSLDEAQCTGCMSCLDSCPEGVIVNKESIVGLCDMCNGEPQCIAWCPHEALSMVQLMEEVG</sequence>
<dbReference type="Pfam" id="PF12838">
    <property type="entry name" value="Fer4_7"/>
    <property type="match status" value="1"/>
</dbReference>
<dbReference type="AlphaFoldDB" id="A0A6N7IN09"/>
<keyword evidence="1" id="KW-0813">Transport</keyword>
<evidence type="ECO:0000256" key="1">
    <source>
        <dbReference type="ARBA" id="ARBA00022448"/>
    </source>
</evidence>
<keyword evidence="4" id="KW-0249">Electron transport</keyword>
<evidence type="ECO:0000256" key="5">
    <source>
        <dbReference type="ARBA" id="ARBA00023004"/>
    </source>
</evidence>
<evidence type="ECO:0000256" key="6">
    <source>
        <dbReference type="ARBA" id="ARBA00023014"/>
    </source>
</evidence>
<keyword evidence="6" id="KW-0411">Iron-sulfur</keyword>
<keyword evidence="3" id="KW-0479">Metal-binding</keyword>